<proteinExistence type="predicted"/>
<dbReference type="RefSeq" id="WP_145270066.1">
    <property type="nucleotide sequence ID" value="NZ_CP036426.1"/>
</dbReference>
<feature type="compositionally biased region" description="Basic and acidic residues" evidence="1">
    <location>
        <begin position="29"/>
        <end position="39"/>
    </location>
</feature>
<reference evidence="2 3" key="1">
    <citation type="submission" date="2019-02" db="EMBL/GenBank/DDBJ databases">
        <title>Deep-cultivation of Planctomycetes and their phenomic and genomic characterization uncovers novel biology.</title>
        <authorList>
            <person name="Wiegand S."/>
            <person name="Jogler M."/>
            <person name="Boedeker C."/>
            <person name="Pinto D."/>
            <person name="Vollmers J."/>
            <person name="Rivas-Marin E."/>
            <person name="Kohn T."/>
            <person name="Peeters S.H."/>
            <person name="Heuer A."/>
            <person name="Rast P."/>
            <person name="Oberbeckmann S."/>
            <person name="Bunk B."/>
            <person name="Jeske O."/>
            <person name="Meyerdierks A."/>
            <person name="Storesund J.E."/>
            <person name="Kallscheuer N."/>
            <person name="Luecker S."/>
            <person name="Lage O.M."/>
            <person name="Pohl T."/>
            <person name="Merkel B.J."/>
            <person name="Hornburger P."/>
            <person name="Mueller R.-W."/>
            <person name="Bruemmer F."/>
            <person name="Labrenz M."/>
            <person name="Spormann A.M."/>
            <person name="Op den Camp H."/>
            <person name="Overmann J."/>
            <person name="Amann R."/>
            <person name="Jetten M.S.M."/>
            <person name="Mascher T."/>
            <person name="Medema M.H."/>
            <person name="Devos D.P."/>
            <person name="Kaster A.-K."/>
            <person name="Ovreas L."/>
            <person name="Rohde M."/>
            <person name="Galperin M.Y."/>
            <person name="Jogler C."/>
        </authorList>
    </citation>
    <scope>NUCLEOTIDE SEQUENCE [LARGE SCALE GENOMIC DNA]</scope>
    <source>
        <strain evidence="2 3">ElP</strain>
    </source>
</reference>
<protein>
    <submittedName>
        <fullName evidence="2">Uncharacterized protein</fullName>
    </submittedName>
</protein>
<keyword evidence="3" id="KW-1185">Reference proteome</keyword>
<dbReference type="Proteomes" id="UP000317835">
    <property type="component" value="Chromosome"/>
</dbReference>
<organism evidence="2 3">
    <name type="scientific">Tautonia plasticadhaerens</name>
    <dbReference type="NCBI Taxonomy" id="2527974"/>
    <lineage>
        <taxon>Bacteria</taxon>
        <taxon>Pseudomonadati</taxon>
        <taxon>Planctomycetota</taxon>
        <taxon>Planctomycetia</taxon>
        <taxon>Isosphaerales</taxon>
        <taxon>Isosphaeraceae</taxon>
        <taxon>Tautonia</taxon>
    </lineage>
</organism>
<accession>A0A518H1Z7</accession>
<feature type="compositionally biased region" description="Basic and acidic residues" evidence="1">
    <location>
        <begin position="54"/>
        <end position="64"/>
    </location>
</feature>
<evidence type="ECO:0000313" key="2">
    <source>
        <dbReference type="EMBL" id="QDV34869.1"/>
    </source>
</evidence>
<sequence length="114" mass="13333">MENHLLPEPLDPDKLEMLRRIAEAVRQVHADPRHGDVKPKNVTWEGEPDAEPEDSPKSDWETFRDQLASGERQRRVYRPGPFELEPRYPERRPGEFEPPSDGFEPYAEWTPGED</sequence>
<gene>
    <name evidence="2" type="ORF">ElP_27660</name>
</gene>
<evidence type="ECO:0000313" key="3">
    <source>
        <dbReference type="Proteomes" id="UP000317835"/>
    </source>
</evidence>
<name>A0A518H1Z7_9BACT</name>
<feature type="compositionally biased region" description="Basic and acidic residues" evidence="1">
    <location>
        <begin position="84"/>
        <end position="95"/>
    </location>
</feature>
<dbReference type="AlphaFoldDB" id="A0A518H1Z7"/>
<feature type="region of interest" description="Disordered" evidence="1">
    <location>
        <begin position="29"/>
        <end position="114"/>
    </location>
</feature>
<evidence type="ECO:0000256" key="1">
    <source>
        <dbReference type="SAM" id="MobiDB-lite"/>
    </source>
</evidence>
<dbReference type="KEGG" id="tpla:ElP_27660"/>
<dbReference type="EMBL" id="CP036426">
    <property type="protein sequence ID" value="QDV34869.1"/>
    <property type="molecule type" value="Genomic_DNA"/>
</dbReference>